<evidence type="ECO:0000313" key="1">
    <source>
        <dbReference type="EMBL" id="KAF3567061.1"/>
    </source>
</evidence>
<keyword evidence="2" id="KW-1185">Reference proteome</keyword>
<dbReference type="EMBL" id="QGKV02000759">
    <property type="protein sequence ID" value="KAF3567061.1"/>
    <property type="molecule type" value="Genomic_DNA"/>
</dbReference>
<proteinExistence type="predicted"/>
<evidence type="ECO:0000313" key="2">
    <source>
        <dbReference type="Proteomes" id="UP000266723"/>
    </source>
</evidence>
<dbReference type="Proteomes" id="UP000266723">
    <property type="component" value="Unassembled WGS sequence"/>
</dbReference>
<gene>
    <name evidence="1" type="ORF">DY000_02016608</name>
</gene>
<sequence length="188" mass="20630">MLELNSHSGSSIYSSQWFACLASHTSRSNSPVAHPSFFPCRDVWTSDAALVGGGSETSGLATQIVWGVGAETFAFDAALEGGGTETDCTSDAAYASCLFMLELNFHSGSSIYSSQWFACLASHTSRSNSPVAHPSFFPCRPSDVVGWTTIRKKKKIMLYFVYPWISQCWVGEFTKMYLDVTVTYVYCE</sequence>
<name>A0ABQ7D5I2_BRACR</name>
<comment type="caution">
    <text evidence="1">The sequence shown here is derived from an EMBL/GenBank/DDBJ whole genome shotgun (WGS) entry which is preliminary data.</text>
</comment>
<organism evidence="1 2">
    <name type="scientific">Brassica cretica</name>
    <name type="common">Mustard</name>
    <dbReference type="NCBI Taxonomy" id="69181"/>
    <lineage>
        <taxon>Eukaryota</taxon>
        <taxon>Viridiplantae</taxon>
        <taxon>Streptophyta</taxon>
        <taxon>Embryophyta</taxon>
        <taxon>Tracheophyta</taxon>
        <taxon>Spermatophyta</taxon>
        <taxon>Magnoliopsida</taxon>
        <taxon>eudicotyledons</taxon>
        <taxon>Gunneridae</taxon>
        <taxon>Pentapetalae</taxon>
        <taxon>rosids</taxon>
        <taxon>malvids</taxon>
        <taxon>Brassicales</taxon>
        <taxon>Brassicaceae</taxon>
        <taxon>Brassiceae</taxon>
        <taxon>Brassica</taxon>
    </lineage>
</organism>
<accession>A0ABQ7D5I2</accession>
<reference evidence="1 2" key="1">
    <citation type="journal article" date="2020" name="BMC Genomics">
        <title>Intraspecific diversification of the crop wild relative Brassica cretica Lam. using demographic model selection.</title>
        <authorList>
            <person name="Kioukis A."/>
            <person name="Michalopoulou V.A."/>
            <person name="Briers L."/>
            <person name="Pirintsos S."/>
            <person name="Studholme D.J."/>
            <person name="Pavlidis P."/>
            <person name="Sarris P.F."/>
        </authorList>
    </citation>
    <scope>NUCLEOTIDE SEQUENCE [LARGE SCALE GENOMIC DNA]</scope>
    <source>
        <strain evidence="2">cv. PFS-1207/04</strain>
    </source>
</reference>
<protein>
    <submittedName>
        <fullName evidence="1">Uncharacterized protein</fullName>
    </submittedName>
</protein>